<evidence type="ECO:0008006" key="3">
    <source>
        <dbReference type="Google" id="ProtNLM"/>
    </source>
</evidence>
<dbReference type="SUPFAM" id="SSF54523">
    <property type="entry name" value="Pili subunits"/>
    <property type="match status" value="1"/>
</dbReference>
<accession>A0ABP7TUE5</accession>
<evidence type="ECO:0000313" key="1">
    <source>
        <dbReference type="EMBL" id="GAA4031433.1"/>
    </source>
</evidence>
<reference evidence="2" key="1">
    <citation type="journal article" date="2019" name="Int. J. Syst. Evol. Microbiol.">
        <title>The Global Catalogue of Microorganisms (GCM) 10K type strain sequencing project: providing services to taxonomists for standard genome sequencing and annotation.</title>
        <authorList>
            <consortium name="The Broad Institute Genomics Platform"/>
            <consortium name="The Broad Institute Genome Sequencing Center for Infectious Disease"/>
            <person name="Wu L."/>
            <person name="Ma J."/>
        </authorList>
    </citation>
    <scope>NUCLEOTIDE SEQUENCE [LARGE SCALE GENOMIC DNA]</scope>
    <source>
        <strain evidence="2">JCM 16673</strain>
    </source>
</reference>
<gene>
    <name evidence="1" type="ORF">GCM10022212_32610</name>
</gene>
<protein>
    <recommendedName>
        <fullName evidence="3">Pilus assembly protein PilE</fullName>
    </recommendedName>
</protein>
<comment type="caution">
    <text evidence="1">The sequence shown here is derived from an EMBL/GenBank/DDBJ whole genome shotgun (WGS) entry which is preliminary data.</text>
</comment>
<dbReference type="InterPro" id="IPR031982">
    <property type="entry name" value="PilE-like"/>
</dbReference>
<dbReference type="Gene3D" id="3.30.700.10">
    <property type="entry name" value="Glycoprotein, Type 4 Pilin"/>
    <property type="match status" value="1"/>
</dbReference>
<dbReference type="EMBL" id="BAAAZE010000013">
    <property type="protein sequence ID" value="GAA4031433.1"/>
    <property type="molecule type" value="Genomic_DNA"/>
</dbReference>
<dbReference type="InterPro" id="IPR045584">
    <property type="entry name" value="Pilin-like"/>
</dbReference>
<dbReference type="Pfam" id="PF16732">
    <property type="entry name" value="ComP_DUS"/>
    <property type="match status" value="1"/>
</dbReference>
<sequence length="132" mass="14179">MVAIIAILATIAVPSYQSAILKVKRAEGRTALLKRMQQQEQFYSQRMTYVAFSAYATDPEAQRFGWFSGETAATSAYEISATACAGMRLADCVLISAIPGTGLVNAGFVDARCGTLRIDSLGRRSADSPGCW</sequence>
<proteinExistence type="predicted"/>
<organism evidence="1 2">
    <name type="scientific">Actimicrobium antarcticum</name>
    <dbReference type="NCBI Taxonomy" id="1051899"/>
    <lineage>
        <taxon>Bacteria</taxon>
        <taxon>Pseudomonadati</taxon>
        <taxon>Pseudomonadota</taxon>
        <taxon>Betaproteobacteria</taxon>
        <taxon>Burkholderiales</taxon>
        <taxon>Oxalobacteraceae</taxon>
        <taxon>Actimicrobium</taxon>
    </lineage>
</organism>
<dbReference type="Proteomes" id="UP001501353">
    <property type="component" value="Unassembled WGS sequence"/>
</dbReference>
<evidence type="ECO:0000313" key="2">
    <source>
        <dbReference type="Proteomes" id="UP001501353"/>
    </source>
</evidence>
<name>A0ABP7TUE5_9BURK</name>
<keyword evidence="2" id="KW-1185">Reference proteome</keyword>